<evidence type="ECO:0000313" key="7">
    <source>
        <dbReference type="EMBL" id="TCC82602.1"/>
    </source>
</evidence>
<dbReference type="InterPro" id="IPR013325">
    <property type="entry name" value="RNA_pol_sigma_r2"/>
</dbReference>
<evidence type="ECO:0000256" key="1">
    <source>
        <dbReference type="ARBA" id="ARBA00010641"/>
    </source>
</evidence>
<keyword evidence="8" id="KW-1185">Reference proteome</keyword>
<reference evidence="7 8" key="1">
    <citation type="submission" date="2019-02" db="EMBL/GenBank/DDBJ databases">
        <title>Pedobacter sp. RP-3-8 sp. nov., isolated from Arctic soil.</title>
        <authorList>
            <person name="Dahal R.H."/>
        </authorList>
    </citation>
    <scope>NUCLEOTIDE SEQUENCE [LARGE SCALE GENOMIC DNA]</scope>
    <source>
        <strain evidence="7 8">RP-3-8</strain>
    </source>
</reference>
<dbReference type="Proteomes" id="UP000291117">
    <property type="component" value="Unassembled WGS sequence"/>
</dbReference>
<feature type="domain" description="RNA polymerase sigma factor 70 region 4 type 2" evidence="6">
    <location>
        <begin position="132"/>
        <end position="181"/>
    </location>
</feature>
<dbReference type="SUPFAM" id="SSF88946">
    <property type="entry name" value="Sigma2 domain of RNA polymerase sigma factors"/>
    <property type="match status" value="1"/>
</dbReference>
<gene>
    <name evidence="7" type="ORF">EZ444_26530</name>
</gene>
<dbReference type="InterPro" id="IPR036388">
    <property type="entry name" value="WH-like_DNA-bd_sf"/>
</dbReference>
<dbReference type="Gene3D" id="1.10.1740.10">
    <property type="match status" value="1"/>
</dbReference>
<name>A0A4R0MA11_9SPHI</name>
<sequence length="205" mass="24316">MEHIGEQDLLQLIRNSDYTAFEELHRRYYKSLFALAAKKIGDQDEAYDLLQDMFIELWDKRATFSISNPLTNYLKNRLWFKLSGYFRAKGFREKHFKNFADFLQQQLDTSPYLDEMEIREMDLQYEAVMEVINHTIAEMPDKMREVFIMSRSNEYSIAEIAEKLHISPKTVKNQINSALNRIRQATSDPSISAFELLVLIWLTIR</sequence>
<feature type="domain" description="RNA polymerase sigma-70 region 2" evidence="5">
    <location>
        <begin position="24"/>
        <end position="89"/>
    </location>
</feature>
<dbReference type="EMBL" id="SJSM01000041">
    <property type="protein sequence ID" value="TCC82602.1"/>
    <property type="molecule type" value="Genomic_DNA"/>
</dbReference>
<dbReference type="InterPro" id="IPR007627">
    <property type="entry name" value="RNA_pol_sigma70_r2"/>
</dbReference>
<dbReference type="GO" id="GO:0006352">
    <property type="term" value="P:DNA-templated transcription initiation"/>
    <property type="evidence" value="ECO:0007669"/>
    <property type="project" value="InterPro"/>
</dbReference>
<evidence type="ECO:0000313" key="8">
    <source>
        <dbReference type="Proteomes" id="UP000291117"/>
    </source>
</evidence>
<dbReference type="NCBIfam" id="TIGR02937">
    <property type="entry name" value="sigma70-ECF"/>
    <property type="match status" value="1"/>
</dbReference>
<evidence type="ECO:0000259" key="5">
    <source>
        <dbReference type="Pfam" id="PF04542"/>
    </source>
</evidence>
<protein>
    <submittedName>
        <fullName evidence="7">Sigma-70 family RNA polymerase sigma factor</fullName>
    </submittedName>
</protein>
<dbReference type="AlphaFoldDB" id="A0A4R0MA11"/>
<comment type="similarity">
    <text evidence="1">Belongs to the sigma-70 factor family. ECF subfamily.</text>
</comment>
<dbReference type="InterPro" id="IPR013324">
    <property type="entry name" value="RNA_pol_sigma_r3/r4-like"/>
</dbReference>
<organism evidence="7 8">
    <name type="scientific">Pedobacter hiemivivus</name>
    <dbReference type="NCBI Taxonomy" id="2530454"/>
    <lineage>
        <taxon>Bacteria</taxon>
        <taxon>Pseudomonadati</taxon>
        <taxon>Bacteroidota</taxon>
        <taxon>Sphingobacteriia</taxon>
        <taxon>Sphingobacteriales</taxon>
        <taxon>Sphingobacteriaceae</taxon>
        <taxon>Pedobacter</taxon>
    </lineage>
</organism>
<dbReference type="InterPro" id="IPR014284">
    <property type="entry name" value="RNA_pol_sigma-70_dom"/>
</dbReference>
<dbReference type="GO" id="GO:0016987">
    <property type="term" value="F:sigma factor activity"/>
    <property type="evidence" value="ECO:0007669"/>
    <property type="project" value="UniProtKB-KW"/>
</dbReference>
<proteinExistence type="inferred from homology"/>
<dbReference type="Pfam" id="PF04542">
    <property type="entry name" value="Sigma70_r2"/>
    <property type="match status" value="1"/>
</dbReference>
<keyword evidence="4" id="KW-0804">Transcription</keyword>
<dbReference type="RefSeq" id="WP_131612927.1">
    <property type="nucleotide sequence ID" value="NZ_SJSM01000041.1"/>
</dbReference>
<dbReference type="SUPFAM" id="SSF88659">
    <property type="entry name" value="Sigma3 and sigma4 domains of RNA polymerase sigma factors"/>
    <property type="match status" value="1"/>
</dbReference>
<dbReference type="Pfam" id="PF08281">
    <property type="entry name" value="Sigma70_r4_2"/>
    <property type="match status" value="1"/>
</dbReference>
<dbReference type="PANTHER" id="PTHR43133">
    <property type="entry name" value="RNA POLYMERASE ECF-TYPE SIGMA FACTO"/>
    <property type="match status" value="1"/>
</dbReference>
<keyword evidence="2" id="KW-0805">Transcription regulation</keyword>
<accession>A0A4R0MA11</accession>
<evidence type="ECO:0000256" key="2">
    <source>
        <dbReference type="ARBA" id="ARBA00023015"/>
    </source>
</evidence>
<dbReference type="Gene3D" id="1.10.10.10">
    <property type="entry name" value="Winged helix-like DNA-binding domain superfamily/Winged helix DNA-binding domain"/>
    <property type="match status" value="1"/>
</dbReference>
<dbReference type="PANTHER" id="PTHR43133:SF46">
    <property type="entry name" value="RNA POLYMERASE SIGMA-70 FACTOR ECF SUBFAMILY"/>
    <property type="match status" value="1"/>
</dbReference>
<comment type="caution">
    <text evidence="7">The sequence shown here is derived from an EMBL/GenBank/DDBJ whole genome shotgun (WGS) entry which is preliminary data.</text>
</comment>
<dbReference type="InterPro" id="IPR013249">
    <property type="entry name" value="RNA_pol_sigma70_r4_t2"/>
</dbReference>
<evidence type="ECO:0000256" key="3">
    <source>
        <dbReference type="ARBA" id="ARBA00023082"/>
    </source>
</evidence>
<keyword evidence="3" id="KW-0731">Sigma factor</keyword>
<dbReference type="InterPro" id="IPR039425">
    <property type="entry name" value="RNA_pol_sigma-70-like"/>
</dbReference>
<evidence type="ECO:0000256" key="4">
    <source>
        <dbReference type="ARBA" id="ARBA00023163"/>
    </source>
</evidence>
<dbReference type="CDD" id="cd06171">
    <property type="entry name" value="Sigma70_r4"/>
    <property type="match status" value="1"/>
</dbReference>
<dbReference type="OrthoDB" id="654988at2"/>
<evidence type="ECO:0000259" key="6">
    <source>
        <dbReference type="Pfam" id="PF08281"/>
    </source>
</evidence>
<dbReference type="GO" id="GO:0003677">
    <property type="term" value="F:DNA binding"/>
    <property type="evidence" value="ECO:0007669"/>
    <property type="project" value="InterPro"/>
</dbReference>